<evidence type="ECO:0000313" key="1">
    <source>
        <dbReference type="EMBL" id="NYZ20401.1"/>
    </source>
</evidence>
<organism evidence="1 2">
    <name type="scientific">Azospirillum oleiclasticum</name>
    <dbReference type="NCBI Taxonomy" id="2735135"/>
    <lineage>
        <taxon>Bacteria</taxon>
        <taxon>Pseudomonadati</taxon>
        <taxon>Pseudomonadota</taxon>
        <taxon>Alphaproteobacteria</taxon>
        <taxon>Rhodospirillales</taxon>
        <taxon>Azospirillaceae</taxon>
        <taxon>Azospirillum</taxon>
    </lineage>
</organism>
<accession>A0ABX2T867</accession>
<dbReference type="Gene3D" id="3.40.50.300">
    <property type="entry name" value="P-loop containing nucleotide triphosphate hydrolases"/>
    <property type="match status" value="1"/>
</dbReference>
<name>A0ABX2T867_9PROT</name>
<evidence type="ECO:0000313" key="2">
    <source>
        <dbReference type="Proteomes" id="UP000584642"/>
    </source>
</evidence>
<reference evidence="1 2" key="1">
    <citation type="submission" date="2020-05" db="EMBL/GenBank/DDBJ databases">
        <title>Azospirillum oleiclasticum sp. nov, a nitrogen-fixing and heavy crude oil-emulsifying bacterium isolated from the crude oil of Yumen Oilfield.</title>
        <authorList>
            <person name="Wu D."/>
            <person name="Cai M."/>
            <person name="Zhang X."/>
        </authorList>
    </citation>
    <scope>NUCLEOTIDE SEQUENCE [LARGE SCALE GENOMIC DNA]</scope>
    <source>
        <strain evidence="1 2">ROY-1-1-2</strain>
    </source>
</reference>
<proteinExistence type="predicted"/>
<dbReference type="Proteomes" id="UP000584642">
    <property type="component" value="Unassembled WGS sequence"/>
</dbReference>
<protein>
    <submittedName>
        <fullName evidence="1">Cytidylate kinase-like family protein</fullName>
    </submittedName>
</protein>
<dbReference type="Pfam" id="PF13189">
    <property type="entry name" value="Cytidylate_kin2"/>
    <property type="match status" value="1"/>
</dbReference>
<dbReference type="RefSeq" id="WP_180282153.1">
    <property type="nucleotide sequence ID" value="NZ_JABFDB010000006.1"/>
</dbReference>
<comment type="caution">
    <text evidence="1">The sequence shown here is derived from an EMBL/GenBank/DDBJ whole genome shotgun (WGS) entry which is preliminary data.</text>
</comment>
<sequence>MARDAIEALLSYIQTDERPRHAAGAPAAPPVVTIARDHGSGGRAIAEIVAERLGVRCFGKPLLDAVVRGAEADPGLMRRLDDELPPRAGTGLYAALMGLKDPLHEYRRLMNRVVDGIAFRGGVIVGRGAHLLVHAPRALRVRIVGSEEVCARRLAGGDVTQVAAKLDELRSANADRARYIRQCFDSDLNDPRLFDLVINTDRIADPNTAADLIIAALNAVGR</sequence>
<keyword evidence="2" id="KW-1185">Reference proteome</keyword>
<dbReference type="InterPro" id="IPR027417">
    <property type="entry name" value="P-loop_NTPase"/>
</dbReference>
<gene>
    <name evidence="1" type="ORF">HND93_11810</name>
</gene>
<dbReference type="EMBL" id="JABFDB010000006">
    <property type="protein sequence ID" value="NYZ20401.1"/>
    <property type="molecule type" value="Genomic_DNA"/>
</dbReference>